<dbReference type="Proteomes" id="UP000249696">
    <property type="component" value="Unassembled WGS sequence"/>
</dbReference>
<evidence type="ECO:0000256" key="1">
    <source>
        <dbReference type="ARBA" id="ARBA00011738"/>
    </source>
</evidence>
<evidence type="ECO:0000313" key="4">
    <source>
        <dbReference type="Proteomes" id="UP000249696"/>
    </source>
</evidence>
<comment type="subunit">
    <text evidence="1">Homodimer.</text>
</comment>
<dbReference type="PANTHER" id="PTHR33178:SF10">
    <property type="entry name" value="STRESS-RESPONSE A_B BARREL DOMAIN-CONTAINING PROTEIN"/>
    <property type="match status" value="1"/>
</dbReference>
<evidence type="ECO:0000313" key="3">
    <source>
        <dbReference type="EMBL" id="RAJ12276.1"/>
    </source>
</evidence>
<reference evidence="3 4" key="1">
    <citation type="submission" date="2018-06" db="EMBL/GenBank/DDBJ databases">
        <title>Genomic Encyclopedia of Archaeal and Bacterial Type Strains, Phase II (KMG-II): from individual species to whole genera.</title>
        <authorList>
            <person name="Goeker M."/>
        </authorList>
    </citation>
    <scope>NUCLEOTIDE SEQUENCE [LARGE SCALE GENOMIC DNA]</scope>
    <source>
        <strain evidence="3 4">DSM 23522</strain>
    </source>
</reference>
<dbReference type="SMART" id="SM00886">
    <property type="entry name" value="Dabb"/>
    <property type="match status" value="1"/>
</dbReference>
<dbReference type="EMBL" id="QLLN01000003">
    <property type="protein sequence ID" value="RAJ12276.1"/>
    <property type="molecule type" value="Genomic_DNA"/>
</dbReference>
<dbReference type="InterPro" id="IPR044662">
    <property type="entry name" value="HS1/DABB1-like"/>
</dbReference>
<organism evidence="3 4">
    <name type="scientific">Arenibacter echinorum</name>
    <dbReference type="NCBI Taxonomy" id="440515"/>
    <lineage>
        <taxon>Bacteria</taxon>
        <taxon>Pseudomonadati</taxon>
        <taxon>Bacteroidota</taxon>
        <taxon>Flavobacteriia</taxon>
        <taxon>Flavobacteriales</taxon>
        <taxon>Flavobacteriaceae</taxon>
        <taxon>Arenibacter</taxon>
    </lineage>
</organism>
<comment type="caution">
    <text evidence="3">The sequence shown here is derived from an EMBL/GenBank/DDBJ whole genome shotgun (WGS) entry which is preliminary data.</text>
</comment>
<proteinExistence type="predicted"/>
<protein>
    <submittedName>
        <fullName evidence="3">Stress responsive alpha/beta barrel protein</fullName>
    </submittedName>
</protein>
<dbReference type="Pfam" id="PF07876">
    <property type="entry name" value="Dabb"/>
    <property type="match status" value="1"/>
</dbReference>
<dbReference type="InterPro" id="IPR013097">
    <property type="entry name" value="Dabb"/>
</dbReference>
<dbReference type="RefSeq" id="WP_111623036.1">
    <property type="nucleotide sequence ID" value="NZ_QLLN01000003.1"/>
</dbReference>
<dbReference type="PANTHER" id="PTHR33178">
    <property type="match status" value="1"/>
</dbReference>
<accession>A0A327R608</accession>
<dbReference type="PROSITE" id="PS51502">
    <property type="entry name" value="S_R_A_B_BARREL"/>
    <property type="match status" value="1"/>
</dbReference>
<gene>
    <name evidence="3" type="ORF">LV92_01509</name>
</gene>
<dbReference type="SUPFAM" id="SSF54909">
    <property type="entry name" value="Dimeric alpha+beta barrel"/>
    <property type="match status" value="1"/>
</dbReference>
<dbReference type="OrthoDB" id="9808130at2"/>
<feature type="domain" description="Stress-response A/B barrel" evidence="2">
    <location>
        <begin position="2"/>
        <end position="93"/>
    </location>
</feature>
<keyword evidence="4" id="KW-1185">Reference proteome</keyword>
<evidence type="ECO:0000259" key="2">
    <source>
        <dbReference type="PROSITE" id="PS51502"/>
    </source>
</evidence>
<sequence length="96" mass="11215">MIQHTVVLKLKYPKGSPEEKEFLSAVAELAMIPGVLNFQSLRQIGKKNDFDYCLSMEFENMTAYEAYNAHPDHTRFVTTYWAKYVEKFLELDYAPI</sequence>
<dbReference type="InterPro" id="IPR011008">
    <property type="entry name" value="Dimeric_a/b-barrel"/>
</dbReference>
<name>A0A327R608_9FLAO</name>
<dbReference type="AlphaFoldDB" id="A0A327R608"/>
<dbReference type="Gene3D" id="3.30.70.100">
    <property type="match status" value="1"/>
</dbReference>